<organism evidence="1 2">
    <name type="scientific">Sphagnurus paluster</name>
    <dbReference type="NCBI Taxonomy" id="117069"/>
    <lineage>
        <taxon>Eukaryota</taxon>
        <taxon>Fungi</taxon>
        <taxon>Dikarya</taxon>
        <taxon>Basidiomycota</taxon>
        <taxon>Agaricomycotina</taxon>
        <taxon>Agaricomycetes</taxon>
        <taxon>Agaricomycetidae</taxon>
        <taxon>Agaricales</taxon>
        <taxon>Tricholomatineae</taxon>
        <taxon>Lyophyllaceae</taxon>
        <taxon>Sphagnurus</taxon>
    </lineage>
</organism>
<proteinExistence type="predicted"/>
<reference evidence="1" key="2">
    <citation type="submission" date="2021-10" db="EMBL/GenBank/DDBJ databases">
        <title>Phylogenomics reveals ancestral predisposition of the termite-cultivated fungus Termitomyces towards a domesticated lifestyle.</title>
        <authorList>
            <person name="Auxier B."/>
            <person name="Grum-Grzhimaylo A."/>
            <person name="Cardenas M.E."/>
            <person name="Lodge J.D."/>
            <person name="Laessoe T."/>
            <person name="Pedersen O."/>
            <person name="Smith M.E."/>
            <person name="Kuyper T.W."/>
            <person name="Franco-Molano E.A."/>
            <person name="Baroni T.J."/>
            <person name="Aanen D.K."/>
        </authorList>
    </citation>
    <scope>NUCLEOTIDE SEQUENCE</scope>
    <source>
        <strain evidence="1">D49</strain>
    </source>
</reference>
<name>A0A9P7GNI5_9AGAR</name>
<dbReference type="OrthoDB" id="2100128at2759"/>
<gene>
    <name evidence="1" type="ORF">H0H81_000250</name>
</gene>
<dbReference type="Proteomes" id="UP000717328">
    <property type="component" value="Unassembled WGS sequence"/>
</dbReference>
<keyword evidence="2" id="KW-1185">Reference proteome</keyword>
<sequence length="257" mass="28896">MEHIATVSRSSGIDKDGDTLKDFKVQEDYRAFLQGKISLYLAIAFESPKQSTSIISHLVPGLYLASPSIQHNRLYSVLISLLHHLVVAYPSQSTFNQHLGTIPAAFLPRDSAEFQWITSVSKSLRTQNYTSFAMLTRPAHISQLLDSANCVRQSQVTSDPGGGGSASVMRQAMNVLVHSLREKARTTTWQIIRSAYREFSYTNEGTRTWLTHSLFLQSLVPHCKDIGVEKWMEERSALGHARQKEGVEGRWLVYKAQ</sequence>
<dbReference type="EMBL" id="JABCKI010000511">
    <property type="protein sequence ID" value="KAG5650227.1"/>
    <property type="molecule type" value="Genomic_DNA"/>
</dbReference>
<dbReference type="AlphaFoldDB" id="A0A9P7GNI5"/>
<reference evidence="1" key="1">
    <citation type="submission" date="2021-02" db="EMBL/GenBank/DDBJ databases">
        <authorList>
            <person name="Nieuwenhuis M."/>
            <person name="Van De Peppel L.J.J."/>
        </authorList>
    </citation>
    <scope>NUCLEOTIDE SEQUENCE</scope>
    <source>
        <strain evidence="1">D49</strain>
    </source>
</reference>
<accession>A0A9P7GNI5</accession>
<protein>
    <submittedName>
        <fullName evidence="1">Uncharacterized protein</fullName>
    </submittedName>
</protein>
<evidence type="ECO:0000313" key="1">
    <source>
        <dbReference type="EMBL" id="KAG5650227.1"/>
    </source>
</evidence>
<evidence type="ECO:0000313" key="2">
    <source>
        <dbReference type="Proteomes" id="UP000717328"/>
    </source>
</evidence>
<comment type="caution">
    <text evidence="1">The sequence shown here is derived from an EMBL/GenBank/DDBJ whole genome shotgun (WGS) entry which is preliminary data.</text>
</comment>